<keyword evidence="3" id="KW-1185">Reference proteome</keyword>
<evidence type="ECO:0000313" key="2">
    <source>
        <dbReference type="EnsemblPlants" id="TuG1812G0300001780.01.T01.cds325050"/>
    </source>
</evidence>
<organism evidence="2 3">
    <name type="scientific">Triticum urartu</name>
    <name type="common">Red wild einkorn</name>
    <name type="synonym">Crithodium urartu</name>
    <dbReference type="NCBI Taxonomy" id="4572"/>
    <lineage>
        <taxon>Eukaryota</taxon>
        <taxon>Viridiplantae</taxon>
        <taxon>Streptophyta</taxon>
        <taxon>Embryophyta</taxon>
        <taxon>Tracheophyta</taxon>
        <taxon>Spermatophyta</taxon>
        <taxon>Magnoliopsida</taxon>
        <taxon>Liliopsida</taxon>
        <taxon>Poales</taxon>
        <taxon>Poaceae</taxon>
        <taxon>BOP clade</taxon>
        <taxon>Pooideae</taxon>
        <taxon>Triticodae</taxon>
        <taxon>Triticeae</taxon>
        <taxon>Triticinae</taxon>
        <taxon>Triticum</taxon>
    </lineage>
</organism>
<dbReference type="EnsemblPlants" id="TuG1812G0300001780.01.T01">
    <property type="protein sequence ID" value="TuG1812G0300001780.01.T01.cds325050"/>
    <property type="gene ID" value="TuG1812G0300001780.01"/>
</dbReference>
<evidence type="ECO:0008006" key="4">
    <source>
        <dbReference type="Google" id="ProtNLM"/>
    </source>
</evidence>
<feature type="signal peptide" evidence="1">
    <location>
        <begin position="1"/>
        <end position="27"/>
    </location>
</feature>
<reference evidence="2" key="2">
    <citation type="submission" date="2018-03" db="EMBL/GenBank/DDBJ databases">
        <title>The Triticum urartu genome reveals the dynamic nature of wheat genome evolution.</title>
        <authorList>
            <person name="Ling H."/>
            <person name="Ma B."/>
            <person name="Shi X."/>
            <person name="Liu H."/>
            <person name="Dong L."/>
            <person name="Sun H."/>
            <person name="Cao Y."/>
            <person name="Gao Q."/>
            <person name="Zheng S."/>
            <person name="Li Y."/>
            <person name="Yu Y."/>
            <person name="Du H."/>
            <person name="Qi M."/>
            <person name="Li Y."/>
            <person name="Yu H."/>
            <person name="Cui Y."/>
            <person name="Wang N."/>
            <person name="Chen C."/>
            <person name="Wu H."/>
            <person name="Zhao Y."/>
            <person name="Zhang J."/>
            <person name="Li Y."/>
            <person name="Zhou W."/>
            <person name="Zhang B."/>
            <person name="Hu W."/>
            <person name="Eijk M."/>
            <person name="Tang J."/>
            <person name="Witsenboer H."/>
            <person name="Zhao S."/>
            <person name="Li Z."/>
            <person name="Zhang A."/>
            <person name="Wang D."/>
            <person name="Liang C."/>
        </authorList>
    </citation>
    <scope>NUCLEOTIDE SEQUENCE [LARGE SCALE GENOMIC DNA]</scope>
    <source>
        <strain evidence="2">cv. G1812</strain>
    </source>
</reference>
<evidence type="ECO:0000256" key="1">
    <source>
        <dbReference type="SAM" id="SignalP"/>
    </source>
</evidence>
<proteinExistence type="predicted"/>
<evidence type="ECO:0000313" key="3">
    <source>
        <dbReference type="Proteomes" id="UP000015106"/>
    </source>
</evidence>
<dbReference type="Proteomes" id="UP000015106">
    <property type="component" value="Chromosome 3"/>
</dbReference>
<accession>A0A8R7PQY4</accession>
<keyword evidence="1" id="KW-0732">Signal</keyword>
<reference evidence="2" key="3">
    <citation type="submission" date="2022-06" db="UniProtKB">
        <authorList>
            <consortium name="EnsemblPlants"/>
        </authorList>
    </citation>
    <scope>IDENTIFICATION</scope>
</reference>
<feature type="chain" id="PRO_5035932429" description="Secreted protein" evidence="1">
    <location>
        <begin position="28"/>
        <end position="97"/>
    </location>
</feature>
<dbReference type="Gramene" id="TuG1812G0300001780.01.T01">
    <property type="protein sequence ID" value="TuG1812G0300001780.01.T01.cds325050"/>
    <property type="gene ID" value="TuG1812G0300001780.01"/>
</dbReference>
<protein>
    <recommendedName>
        <fullName evidence="4">Secreted protein</fullName>
    </recommendedName>
</protein>
<sequence length="97" mass="10113">PWCGWGGLLGRSCAALLLLSWIWVTEARSGREGGCFVLGLGKRGCCCGVGGGAGREGLGSWRYEPTTARRERVGRGVVDSWSLCWICGGCMCGGVAG</sequence>
<name>A0A8R7PQY4_TRIUA</name>
<dbReference type="AlphaFoldDB" id="A0A8R7PQY4"/>
<reference evidence="3" key="1">
    <citation type="journal article" date="2013" name="Nature">
        <title>Draft genome of the wheat A-genome progenitor Triticum urartu.</title>
        <authorList>
            <person name="Ling H.Q."/>
            <person name="Zhao S."/>
            <person name="Liu D."/>
            <person name="Wang J."/>
            <person name="Sun H."/>
            <person name="Zhang C."/>
            <person name="Fan H."/>
            <person name="Li D."/>
            <person name="Dong L."/>
            <person name="Tao Y."/>
            <person name="Gao C."/>
            <person name="Wu H."/>
            <person name="Li Y."/>
            <person name="Cui Y."/>
            <person name="Guo X."/>
            <person name="Zheng S."/>
            <person name="Wang B."/>
            <person name="Yu K."/>
            <person name="Liang Q."/>
            <person name="Yang W."/>
            <person name="Lou X."/>
            <person name="Chen J."/>
            <person name="Feng M."/>
            <person name="Jian J."/>
            <person name="Zhang X."/>
            <person name="Luo G."/>
            <person name="Jiang Y."/>
            <person name="Liu J."/>
            <person name="Wang Z."/>
            <person name="Sha Y."/>
            <person name="Zhang B."/>
            <person name="Wu H."/>
            <person name="Tang D."/>
            <person name="Shen Q."/>
            <person name="Xue P."/>
            <person name="Zou S."/>
            <person name="Wang X."/>
            <person name="Liu X."/>
            <person name="Wang F."/>
            <person name="Yang Y."/>
            <person name="An X."/>
            <person name="Dong Z."/>
            <person name="Zhang K."/>
            <person name="Zhang X."/>
            <person name="Luo M.C."/>
            <person name="Dvorak J."/>
            <person name="Tong Y."/>
            <person name="Wang J."/>
            <person name="Yang H."/>
            <person name="Li Z."/>
            <person name="Wang D."/>
            <person name="Zhang A."/>
            <person name="Wang J."/>
        </authorList>
    </citation>
    <scope>NUCLEOTIDE SEQUENCE</scope>
    <source>
        <strain evidence="3">cv. G1812</strain>
    </source>
</reference>